<keyword evidence="4" id="KW-1185">Reference proteome</keyword>
<name>A0A1H2EJK7_9GAMM</name>
<dbReference type="InterPro" id="IPR035616">
    <property type="entry name" value="MvaT_DBD"/>
</dbReference>
<protein>
    <submittedName>
        <fullName evidence="3">H-NS family protein MvaT</fullName>
    </submittedName>
</protein>
<dbReference type="Pfam" id="PF22055">
    <property type="entry name" value="MvaT_DBD"/>
    <property type="match status" value="1"/>
</dbReference>
<feature type="compositionally biased region" description="Basic residues" evidence="1">
    <location>
        <begin position="75"/>
        <end position="86"/>
    </location>
</feature>
<gene>
    <name evidence="3" type="ORF">SAMN05216210_0775</name>
</gene>
<dbReference type="RefSeq" id="WP_092384321.1">
    <property type="nucleotide sequence ID" value="NZ_LT629787.1"/>
</dbReference>
<evidence type="ECO:0000259" key="2">
    <source>
        <dbReference type="Pfam" id="PF22055"/>
    </source>
</evidence>
<accession>A0A1H2EJK7</accession>
<dbReference type="STRING" id="1434072.SAMN05216210_0775"/>
<proteinExistence type="predicted"/>
<dbReference type="NCBIfam" id="NF041859">
    <property type="entry name" value="silencer_MvaTU"/>
    <property type="match status" value="1"/>
</dbReference>
<organism evidence="3 4">
    <name type="scientific">Halopseudomonas salegens</name>
    <dbReference type="NCBI Taxonomy" id="1434072"/>
    <lineage>
        <taxon>Bacteria</taxon>
        <taxon>Pseudomonadati</taxon>
        <taxon>Pseudomonadota</taxon>
        <taxon>Gammaproteobacteria</taxon>
        <taxon>Pseudomonadales</taxon>
        <taxon>Pseudomonadaceae</taxon>
        <taxon>Halopseudomonas</taxon>
    </lineage>
</organism>
<dbReference type="OrthoDB" id="6367018at2"/>
<dbReference type="AlphaFoldDB" id="A0A1H2EJK7"/>
<dbReference type="CDD" id="cd16170">
    <property type="entry name" value="MvaT_DBD"/>
    <property type="match status" value="1"/>
</dbReference>
<feature type="domain" description="MvaT DNA-binding" evidence="2">
    <location>
        <begin position="83"/>
        <end position="119"/>
    </location>
</feature>
<evidence type="ECO:0000313" key="4">
    <source>
        <dbReference type="Proteomes" id="UP000243924"/>
    </source>
</evidence>
<dbReference type="Proteomes" id="UP000243924">
    <property type="component" value="Chromosome I"/>
</dbReference>
<evidence type="ECO:0000256" key="1">
    <source>
        <dbReference type="SAM" id="MobiDB-lite"/>
    </source>
</evidence>
<sequence length="124" mass="14264">MSKLQEYRSLEDQIRDLTDKLHALSNDDKLKKEIEFEEKLRDLMNQYDKSLKDVISIIDPDNKLAPSVKGSKASGPKRARKVKQYKNPKTGEIVETKGGNHKTLKAWKQEYGNDTVESWMTIIG</sequence>
<feature type="region of interest" description="Disordered" evidence="1">
    <location>
        <begin position="65"/>
        <end position="96"/>
    </location>
</feature>
<dbReference type="EMBL" id="LT629787">
    <property type="protein sequence ID" value="SDT95143.1"/>
    <property type="molecule type" value="Genomic_DNA"/>
</dbReference>
<dbReference type="NCBIfam" id="NF041860">
    <property type="entry name" value="silencer_MvaT"/>
    <property type="match status" value="1"/>
</dbReference>
<evidence type="ECO:0000313" key="3">
    <source>
        <dbReference type="EMBL" id="SDT95143.1"/>
    </source>
</evidence>
<reference evidence="4" key="1">
    <citation type="submission" date="2016-10" db="EMBL/GenBank/DDBJ databases">
        <authorList>
            <person name="Varghese N."/>
            <person name="Submissions S."/>
        </authorList>
    </citation>
    <scope>NUCLEOTIDE SEQUENCE [LARGE SCALE GENOMIC DNA]</scope>
    <source>
        <strain evidence="4">CECT 8338</strain>
    </source>
</reference>